<feature type="chain" id="PRO_5046613726" description="Bulb-type lectin domain-containing protein" evidence="1">
    <location>
        <begin position="35"/>
        <end position="155"/>
    </location>
</feature>
<dbReference type="InterPro" id="IPR036426">
    <property type="entry name" value="Bulb-type_lectin_dom_sf"/>
</dbReference>
<dbReference type="Proteomes" id="UP001501442">
    <property type="component" value="Unassembled WGS sequence"/>
</dbReference>
<evidence type="ECO:0008006" key="4">
    <source>
        <dbReference type="Google" id="ProtNLM"/>
    </source>
</evidence>
<proteinExistence type="predicted"/>
<dbReference type="EMBL" id="BAABHK010000002">
    <property type="protein sequence ID" value="GAA4623831.1"/>
    <property type="molecule type" value="Genomic_DNA"/>
</dbReference>
<dbReference type="RefSeq" id="WP_345430534.1">
    <property type="nucleotide sequence ID" value="NZ_BAABHK010000002.1"/>
</dbReference>
<keyword evidence="3" id="KW-1185">Reference proteome</keyword>
<feature type="signal peptide" evidence="1">
    <location>
        <begin position="1"/>
        <end position="34"/>
    </location>
</feature>
<evidence type="ECO:0000313" key="3">
    <source>
        <dbReference type="Proteomes" id="UP001501442"/>
    </source>
</evidence>
<comment type="caution">
    <text evidence="2">The sequence shown here is derived from an EMBL/GenBank/DDBJ whole genome shotgun (WGS) entry which is preliminary data.</text>
</comment>
<gene>
    <name evidence="2" type="ORF">GCM10023196_021610</name>
</gene>
<accession>A0ABP8U548</accession>
<organism evidence="2 3">
    <name type="scientific">Actinoallomurus vinaceus</name>
    <dbReference type="NCBI Taxonomy" id="1080074"/>
    <lineage>
        <taxon>Bacteria</taxon>
        <taxon>Bacillati</taxon>
        <taxon>Actinomycetota</taxon>
        <taxon>Actinomycetes</taxon>
        <taxon>Streptosporangiales</taxon>
        <taxon>Thermomonosporaceae</taxon>
        <taxon>Actinoallomurus</taxon>
    </lineage>
</organism>
<sequence>MARIPGIGSQTARATAICTITASVTLIGAGSASAASNRLPNGKKLTAGHCIVDGSGTSRPAKFCVGTHYDINLYYKKKICWSWQAKGHLTGRSAFVRVAKNGDVQFYQYSGGRLLWHTKTTKFTGAALVVGSHLYGQAILAVDTGRAFFTFKSCH</sequence>
<protein>
    <recommendedName>
        <fullName evidence="4">Bulb-type lectin domain-containing protein</fullName>
    </recommendedName>
</protein>
<name>A0ABP8U548_9ACTN</name>
<dbReference type="Gene3D" id="2.90.10.10">
    <property type="entry name" value="Bulb-type lectin domain"/>
    <property type="match status" value="1"/>
</dbReference>
<evidence type="ECO:0000256" key="1">
    <source>
        <dbReference type="SAM" id="SignalP"/>
    </source>
</evidence>
<reference evidence="3" key="1">
    <citation type="journal article" date="2019" name="Int. J. Syst. Evol. Microbiol.">
        <title>The Global Catalogue of Microorganisms (GCM) 10K type strain sequencing project: providing services to taxonomists for standard genome sequencing and annotation.</title>
        <authorList>
            <consortium name="The Broad Institute Genomics Platform"/>
            <consortium name="The Broad Institute Genome Sequencing Center for Infectious Disease"/>
            <person name="Wu L."/>
            <person name="Ma J."/>
        </authorList>
    </citation>
    <scope>NUCLEOTIDE SEQUENCE [LARGE SCALE GENOMIC DNA]</scope>
    <source>
        <strain evidence="3">JCM 17939</strain>
    </source>
</reference>
<evidence type="ECO:0000313" key="2">
    <source>
        <dbReference type="EMBL" id="GAA4623831.1"/>
    </source>
</evidence>
<keyword evidence="1" id="KW-0732">Signal</keyword>